<keyword evidence="2" id="KW-0472">Membrane</keyword>
<evidence type="ECO:0008006" key="5">
    <source>
        <dbReference type="Google" id="ProtNLM"/>
    </source>
</evidence>
<feature type="region of interest" description="Disordered" evidence="1">
    <location>
        <begin position="368"/>
        <end position="525"/>
    </location>
</feature>
<dbReference type="GeneID" id="42005668"/>
<keyword evidence="2" id="KW-0812">Transmembrane</keyword>
<evidence type="ECO:0000256" key="1">
    <source>
        <dbReference type="SAM" id="MobiDB-lite"/>
    </source>
</evidence>
<dbReference type="AlphaFoldDB" id="A0A507BZ74"/>
<dbReference type="Proteomes" id="UP000319731">
    <property type="component" value="Unassembled WGS sequence"/>
</dbReference>
<dbReference type="RefSeq" id="XP_031023616.1">
    <property type="nucleotide sequence ID" value="XM_031170371.1"/>
</dbReference>
<evidence type="ECO:0000313" key="3">
    <source>
        <dbReference type="EMBL" id="TPX32408.1"/>
    </source>
</evidence>
<keyword evidence="2" id="KW-1133">Transmembrane helix</keyword>
<protein>
    <recommendedName>
        <fullName evidence="5">TRP C-terminal domain-containing protein</fullName>
    </recommendedName>
</protein>
<organism evidence="3 4">
    <name type="scientific">Synchytrium microbalum</name>
    <dbReference type="NCBI Taxonomy" id="1806994"/>
    <lineage>
        <taxon>Eukaryota</taxon>
        <taxon>Fungi</taxon>
        <taxon>Fungi incertae sedis</taxon>
        <taxon>Chytridiomycota</taxon>
        <taxon>Chytridiomycota incertae sedis</taxon>
        <taxon>Chytridiomycetes</taxon>
        <taxon>Synchytriales</taxon>
        <taxon>Synchytriaceae</taxon>
        <taxon>Synchytrium</taxon>
    </lineage>
</organism>
<proteinExistence type="predicted"/>
<evidence type="ECO:0000256" key="2">
    <source>
        <dbReference type="SAM" id="Phobius"/>
    </source>
</evidence>
<feature type="transmembrane region" description="Helical" evidence="2">
    <location>
        <begin position="191"/>
        <end position="209"/>
    </location>
</feature>
<evidence type="ECO:0000313" key="4">
    <source>
        <dbReference type="Proteomes" id="UP000319731"/>
    </source>
</evidence>
<sequence>MELESSATGNAPANSPSQWFNSLKNNSGPPSYTTYSEQPSVTTAPGRGSRPTWRTPLGQFTLGWSATQMFLIIILEAIVLVIHGNEVNYVYNISYFQAPQVLNSIIPNENAVTLYHAIYLAAQIFQFLLALDAVISSSTIQLICTTVFNWVLTIYAVVQYWQSRTLASQAQSELAQSGVKATLHWSMVEEFVIIGLMIVFALGWIYLTIKLHRQFGWSIFKELGADVSTRGQLRMYHIFLMLLKVDVFFFNGFTIQYLVLVLVGNADQTTILFNAIFVTPITIPLLIMAYYAVRRESRILMCIFMVILVSGTGYVISRLADIYQTKDSNKYLASKSSLTLFESVTVILAIVTVVFAYLNMRQFGRGLQDQLRRRPQSKTASVDGRVKRTQSASSLAYSDAKYDSNGQRDSPPIPINNMYLGGQQQQSQLPPFPRFDDRGPGSRFPPGIQPYPGHVIQKPSPIQTPASSMMGRPQPESPRGVAQPLQPMQQPGVLPGVPITPPPRQYTQSQLAQASPLYAQHLSRK</sequence>
<feature type="transmembrane region" description="Helical" evidence="2">
    <location>
        <begin position="238"/>
        <end position="259"/>
    </location>
</feature>
<accession>A0A507BZ74</accession>
<gene>
    <name evidence="3" type="ORF">SmJEL517_g04443</name>
</gene>
<feature type="transmembrane region" description="Helical" evidence="2">
    <location>
        <begin position="114"/>
        <end position="135"/>
    </location>
</feature>
<comment type="caution">
    <text evidence="3">The sequence shown here is derived from an EMBL/GenBank/DDBJ whole genome shotgun (WGS) entry which is preliminary data.</text>
</comment>
<dbReference type="GO" id="GO:0005794">
    <property type="term" value="C:Golgi apparatus"/>
    <property type="evidence" value="ECO:0007669"/>
    <property type="project" value="TreeGrafter"/>
</dbReference>
<feature type="transmembrane region" description="Helical" evidence="2">
    <location>
        <begin position="337"/>
        <end position="358"/>
    </location>
</feature>
<feature type="transmembrane region" description="Helical" evidence="2">
    <location>
        <begin position="60"/>
        <end position="82"/>
    </location>
</feature>
<feature type="transmembrane region" description="Helical" evidence="2">
    <location>
        <begin position="271"/>
        <end position="292"/>
    </location>
</feature>
<name>A0A507BZ74_9FUNG</name>
<keyword evidence="4" id="KW-1185">Reference proteome</keyword>
<dbReference type="EMBL" id="QEAO01000030">
    <property type="protein sequence ID" value="TPX32408.1"/>
    <property type="molecule type" value="Genomic_DNA"/>
</dbReference>
<feature type="compositionally biased region" description="Polar residues" evidence="1">
    <location>
        <begin position="1"/>
        <end position="43"/>
    </location>
</feature>
<dbReference type="OrthoDB" id="2448307at2759"/>
<feature type="transmembrane region" description="Helical" evidence="2">
    <location>
        <begin position="299"/>
        <end position="317"/>
    </location>
</feature>
<dbReference type="InterPro" id="IPR040410">
    <property type="entry name" value="UPF0658_Golgi"/>
</dbReference>
<dbReference type="PANTHER" id="PTHR34391">
    <property type="entry name" value="UPF0658 GOLGI APPARATUS MEMBRANE PROTEIN C1952.10C-RELATED"/>
    <property type="match status" value="1"/>
</dbReference>
<reference evidence="3 4" key="1">
    <citation type="journal article" date="2019" name="Sci. Rep.">
        <title>Comparative genomics of chytrid fungi reveal insights into the obligate biotrophic and pathogenic lifestyle of Synchytrium endobioticum.</title>
        <authorList>
            <person name="van de Vossenberg B.T.L.H."/>
            <person name="Warris S."/>
            <person name="Nguyen H.D.T."/>
            <person name="van Gent-Pelzer M.P.E."/>
            <person name="Joly D.L."/>
            <person name="van de Geest H.C."/>
            <person name="Bonants P.J.M."/>
            <person name="Smith D.S."/>
            <person name="Levesque C.A."/>
            <person name="van der Lee T.A.J."/>
        </authorList>
    </citation>
    <scope>NUCLEOTIDE SEQUENCE [LARGE SCALE GENOMIC DNA]</scope>
    <source>
        <strain evidence="3 4">JEL517</strain>
    </source>
</reference>
<dbReference type="PANTHER" id="PTHR34391:SF1">
    <property type="entry name" value="UPF0658 GOLGI APPARATUS MEMBRANE PROTEIN C1952.10C-RELATED"/>
    <property type="match status" value="1"/>
</dbReference>
<feature type="region of interest" description="Disordered" evidence="1">
    <location>
        <begin position="1"/>
        <end position="52"/>
    </location>
</feature>
<feature type="transmembrane region" description="Helical" evidence="2">
    <location>
        <begin position="142"/>
        <end position="161"/>
    </location>
</feature>